<feature type="transmembrane region" description="Helical" evidence="2">
    <location>
        <begin position="333"/>
        <end position="350"/>
    </location>
</feature>
<accession>A0A1F6CYZ2</accession>
<keyword evidence="2" id="KW-0472">Membrane</keyword>
<dbReference type="EMBL" id="MFKT01000005">
    <property type="protein sequence ID" value="OGG54052.1"/>
    <property type="molecule type" value="Genomic_DNA"/>
</dbReference>
<dbReference type="STRING" id="1798480.A2851_05835"/>
<dbReference type="Pfam" id="PF13565">
    <property type="entry name" value="HTH_32"/>
    <property type="match status" value="1"/>
</dbReference>
<proteinExistence type="predicted"/>
<feature type="region of interest" description="Disordered" evidence="1">
    <location>
        <begin position="230"/>
        <end position="252"/>
    </location>
</feature>
<evidence type="ECO:0000313" key="4">
    <source>
        <dbReference type="EMBL" id="OGG54052.1"/>
    </source>
</evidence>
<protein>
    <recommendedName>
        <fullName evidence="3">FHA domain-containing protein</fullName>
    </recommendedName>
</protein>
<reference evidence="4 5" key="1">
    <citation type="journal article" date="2016" name="Nat. Commun.">
        <title>Thousands of microbial genomes shed light on interconnected biogeochemical processes in an aquifer system.</title>
        <authorList>
            <person name="Anantharaman K."/>
            <person name="Brown C.T."/>
            <person name="Hug L.A."/>
            <person name="Sharon I."/>
            <person name="Castelle C.J."/>
            <person name="Probst A.J."/>
            <person name="Thomas B.C."/>
            <person name="Singh A."/>
            <person name="Wilkins M.J."/>
            <person name="Karaoz U."/>
            <person name="Brodie E.L."/>
            <person name="Williams K.H."/>
            <person name="Hubbard S.S."/>
            <person name="Banfield J.F."/>
        </authorList>
    </citation>
    <scope>NUCLEOTIDE SEQUENCE [LARGE SCALE GENOMIC DNA]</scope>
</reference>
<feature type="domain" description="FHA" evidence="3">
    <location>
        <begin position="463"/>
        <end position="518"/>
    </location>
</feature>
<dbReference type="Proteomes" id="UP000176863">
    <property type="component" value="Unassembled WGS sequence"/>
</dbReference>
<name>A0A1F6CYZ2_9BACT</name>
<evidence type="ECO:0000256" key="2">
    <source>
        <dbReference type="SAM" id="Phobius"/>
    </source>
</evidence>
<evidence type="ECO:0000313" key="5">
    <source>
        <dbReference type="Proteomes" id="UP000176863"/>
    </source>
</evidence>
<dbReference type="AlphaFoldDB" id="A0A1F6CYZ2"/>
<keyword evidence="2" id="KW-0812">Transmembrane</keyword>
<keyword evidence="2" id="KW-1133">Transmembrane helix</keyword>
<feature type="transmembrane region" description="Helical" evidence="2">
    <location>
        <begin position="152"/>
        <end position="172"/>
    </location>
</feature>
<evidence type="ECO:0000259" key="3">
    <source>
        <dbReference type="PROSITE" id="PS50006"/>
    </source>
</evidence>
<sequence length="884" mass="97089">MYGTNRNIHWDNGDLQKCGTDLSRGARERLKWFLYAEKNGHNPEKIARRFGVSISTVRRWAKRFDPQDLSTLEERSKRPHVLRESDVEQHVIDLIRTYRKKLPTWGKNSITHALKKEHGITISTSTVGRIIQRERFYFADTISHRKKLRSSILSLLIVAGAVLGTLFGVPSVHAEGMTSSSFQLTTNFTNSATEKPQTSDAFQLRGELTWKQKPLSSSSFQITTDPPVAAAISEEEPTQEGEERPAGGGRRFIPPIGFLPKEPFKPAAPVLPEEPEDVPSVPAPRREREKLERGIVELQEDIEKIPTCPAVLESKERIVYVPVISTAPMERMSILWILPFVIGLIVGLILNRCTCRCTCEKSKNKNKKKKAFALITFFLFFTVSSAQAATTGPQKHVYNGHLLDSSGTAITTEHKIRFSYWTSADYVSTDVTSTGSINTSAANYADWEEEHTVTPDSNGYFSVHLGSGTTLPDLANYSLADMESLHLQVEVKLSSAANTAYELLDTDSNSTTIDRSPILAVPFALEADMLDQRHVGTGSGSIPVLGSGGLVSESMIGTGTLLKEWVIDADNSETSSVDLVFGGVLNKILSYNIGNAYFNFNDDVNIQGDLTVTGLVNGIDIGTLGTFTGSHLRVSSGGGLNLKVTAGAYSLSGTIVDFAGDSGISLTDNTTNYVFIGSGGMTVNTSGFPTDESFIRLAEVVTETGGVKTVTDRRVLNSDNREHTVEKDYHPEFEHAVYQGDATNNVGQLSVDHDNTNLHNFYIWESSRSTLQDYDIVLRATLSAEFVRWSTGSLVVNYRSTSASSDDNQMDISVFDTNGSPVTITGDSTNFASTSWATTTLNFGGSPTWTAGQDFLIKFIMHAKDDKQMHLGGVTIKYVDFQQH</sequence>
<evidence type="ECO:0000256" key="1">
    <source>
        <dbReference type="SAM" id="MobiDB-lite"/>
    </source>
</evidence>
<feature type="region of interest" description="Disordered" evidence="1">
    <location>
        <begin position="264"/>
        <end position="286"/>
    </location>
</feature>
<dbReference type="InterPro" id="IPR009057">
    <property type="entry name" value="Homeodomain-like_sf"/>
</dbReference>
<dbReference type="PROSITE" id="PS50006">
    <property type="entry name" value="FHA_DOMAIN"/>
    <property type="match status" value="1"/>
</dbReference>
<dbReference type="InterPro" id="IPR000253">
    <property type="entry name" value="FHA_dom"/>
</dbReference>
<dbReference type="SUPFAM" id="SSF46689">
    <property type="entry name" value="Homeodomain-like"/>
    <property type="match status" value="1"/>
</dbReference>
<feature type="transmembrane region" description="Helical" evidence="2">
    <location>
        <begin position="371"/>
        <end position="389"/>
    </location>
</feature>
<gene>
    <name evidence="4" type="ORF">A2851_05835</name>
</gene>
<organism evidence="4 5">
    <name type="scientific">Candidatus Kaiserbacteria bacterium RIFCSPHIGHO2_01_FULL_53_29</name>
    <dbReference type="NCBI Taxonomy" id="1798480"/>
    <lineage>
        <taxon>Bacteria</taxon>
        <taxon>Candidatus Kaiseribacteriota</taxon>
    </lineage>
</organism>
<comment type="caution">
    <text evidence="4">The sequence shown here is derived from an EMBL/GenBank/DDBJ whole genome shotgun (WGS) entry which is preliminary data.</text>
</comment>